<proteinExistence type="predicted"/>
<name>A0A0B7B285_9EUPU</name>
<protein>
    <submittedName>
        <fullName evidence="2">Uncharacterized protein</fullName>
    </submittedName>
</protein>
<feature type="non-terminal residue" evidence="2">
    <location>
        <position position="62"/>
    </location>
</feature>
<dbReference type="AlphaFoldDB" id="A0A0B7B285"/>
<evidence type="ECO:0000313" key="2">
    <source>
        <dbReference type="EMBL" id="CEK86416.1"/>
    </source>
</evidence>
<organism evidence="2">
    <name type="scientific">Arion vulgaris</name>
    <dbReference type="NCBI Taxonomy" id="1028688"/>
    <lineage>
        <taxon>Eukaryota</taxon>
        <taxon>Metazoa</taxon>
        <taxon>Spiralia</taxon>
        <taxon>Lophotrochozoa</taxon>
        <taxon>Mollusca</taxon>
        <taxon>Gastropoda</taxon>
        <taxon>Heterobranchia</taxon>
        <taxon>Euthyneura</taxon>
        <taxon>Panpulmonata</taxon>
        <taxon>Eupulmonata</taxon>
        <taxon>Stylommatophora</taxon>
        <taxon>Helicina</taxon>
        <taxon>Arionoidea</taxon>
        <taxon>Arionidae</taxon>
        <taxon>Arion</taxon>
    </lineage>
</organism>
<dbReference type="EMBL" id="HACG01039551">
    <property type="protein sequence ID" value="CEK86416.1"/>
    <property type="molecule type" value="Transcribed_RNA"/>
</dbReference>
<feature type="region of interest" description="Disordered" evidence="1">
    <location>
        <begin position="20"/>
        <end position="43"/>
    </location>
</feature>
<reference evidence="2" key="1">
    <citation type="submission" date="2014-12" db="EMBL/GenBank/DDBJ databases">
        <title>Insight into the proteome of Arion vulgaris.</title>
        <authorList>
            <person name="Aradska J."/>
            <person name="Bulat T."/>
            <person name="Smidak R."/>
            <person name="Sarate P."/>
            <person name="Gangsoo J."/>
            <person name="Sialana F."/>
            <person name="Bilban M."/>
            <person name="Lubec G."/>
        </authorList>
    </citation>
    <scope>NUCLEOTIDE SEQUENCE</scope>
    <source>
        <tissue evidence="2">Skin</tissue>
    </source>
</reference>
<sequence length="62" mass="7243">MTYSDVTHLKTTLQYEMKVNGSKEDSSTKMHSNFPQRLSSNELNHNTRVLVQTLRRDHHNVS</sequence>
<feature type="compositionally biased region" description="Polar residues" evidence="1">
    <location>
        <begin position="29"/>
        <end position="43"/>
    </location>
</feature>
<accession>A0A0B7B285</accession>
<gene>
    <name evidence="2" type="primary">ORF153579</name>
</gene>
<evidence type="ECO:0000256" key="1">
    <source>
        <dbReference type="SAM" id="MobiDB-lite"/>
    </source>
</evidence>